<gene>
    <name evidence="1" type="ORF">S03H2_53163</name>
</gene>
<reference evidence="1" key="1">
    <citation type="journal article" date="2014" name="Front. Microbiol.">
        <title>High frequency of phylogenetically diverse reductive dehalogenase-homologous genes in deep subseafloor sedimentary metagenomes.</title>
        <authorList>
            <person name="Kawai M."/>
            <person name="Futagami T."/>
            <person name="Toyoda A."/>
            <person name="Takaki Y."/>
            <person name="Nishi S."/>
            <person name="Hori S."/>
            <person name="Arai W."/>
            <person name="Tsubouchi T."/>
            <person name="Morono Y."/>
            <person name="Uchiyama I."/>
            <person name="Ito T."/>
            <person name="Fujiyama A."/>
            <person name="Inagaki F."/>
            <person name="Takami H."/>
        </authorList>
    </citation>
    <scope>NUCLEOTIDE SEQUENCE</scope>
    <source>
        <strain evidence="1">Expedition CK06-06</strain>
    </source>
</reference>
<sequence>DIVVYLKDKDSNYILPETNFFKRFPKSLISGKILIPLVIFEVKHKNIITHAVRQYSEIARAIKSIFPFCMYNFLLINIKMPKNGNTDRIYMAAKSFDKIIYKSDYSIGSKVHNGLVKKMWEIIMQHIEYLKKEEYFRLSAFL</sequence>
<feature type="non-terminal residue" evidence="1">
    <location>
        <position position="1"/>
    </location>
</feature>
<accession>X1J0J3</accession>
<dbReference type="EMBL" id="BARU01033828">
    <property type="protein sequence ID" value="GAH71874.1"/>
    <property type="molecule type" value="Genomic_DNA"/>
</dbReference>
<name>X1J0J3_9ZZZZ</name>
<comment type="caution">
    <text evidence="1">The sequence shown here is derived from an EMBL/GenBank/DDBJ whole genome shotgun (WGS) entry which is preliminary data.</text>
</comment>
<proteinExistence type="predicted"/>
<protein>
    <submittedName>
        <fullName evidence="1">Uncharacterized protein</fullName>
    </submittedName>
</protein>
<evidence type="ECO:0000313" key="1">
    <source>
        <dbReference type="EMBL" id="GAH71874.1"/>
    </source>
</evidence>
<dbReference type="AlphaFoldDB" id="X1J0J3"/>
<organism evidence="1">
    <name type="scientific">marine sediment metagenome</name>
    <dbReference type="NCBI Taxonomy" id="412755"/>
    <lineage>
        <taxon>unclassified sequences</taxon>
        <taxon>metagenomes</taxon>
        <taxon>ecological metagenomes</taxon>
    </lineage>
</organism>